<dbReference type="PANTHER" id="PTHR40057">
    <property type="entry name" value="SLR1162 PROTEIN"/>
    <property type="match status" value="1"/>
</dbReference>
<keyword evidence="1" id="KW-0812">Transmembrane</keyword>
<sequence length="170" mass="17904">MTTTTLPVTVAATRRAQPARADELQAWAATLCQTAARFPGHLRSDVRRRRTGDTAHVTVSLTFATATAASAWEASPERADLLARGELLTDGAPVTAALIPGTPPPPRWRTSLIVWAGLFPFALVLNAAAGPALAAMPLLPRTLLTTALLVPLAVYVGIPLVSRLLGSRAR</sequence>
<dbReference type="Pfam" id="PF03992">
    <property type="entry name" value="ABM"/>
    <property type="match status" value="1"/>
</dbReference>
<dbReference type="PANTHER" id="PTHR40057:SF1">
    <property type="entry name" value="SLR1162 PROTEIN"/>
    <property type="match status" value="1"/>
</dbReference>
<dbReference type="AlphaFoldDB" id="A0A1I4GMN0"/>
<gene>
    <name evidence="3" type="ORF">SAMN04488085_10988</name>
</gene>
<dbReference type="SUPFAM" id="SSF54909">
    <property type="entry name" value="Dimeric alpha+beta barrel"/>
    <property type="match status" value="1"/>
</dbReference>
<protein>
    <recommendedName>
        <fullName evidence="2">ABM domain-containing protein</fullName>
    </recommendedName>
</protein>
<evidence type="ECO:0000313" key="4">
    <source>
        <dbReference type="Proteomes" id="UP000199152"/>
    </source>
</evidence>
<dbReference type="Gene3D" id="3.30.70.100">
    <property type="match status" value="1"/>
</dbReference>
<dbReference type="InterPro" id="IPR007138">
    <property type="entry name" value="ABM_dom"/>
</dbReference>
<dbReference type="RefSeq" id="WP_091326111.1">
    <property type="nucleotide sequence ID" value="NZ_FOSW01000009.1"/>
</dbReference>
<keyword evidence="4" id="KW-1185">Reference proteome</keyword>
<accession>A0A1I4GMN0</accession>
<dbReference type="STRING" id="504800.SAMN04488085_10988"/>
<dbReference type="InterPro" id="IPR038762">
    <property type="entry name" value="ABM_predict"/>
</dbReference>
<dbReference type="Proteomes" id="UP000199152">
    <property type="component" value="Unassembled WGS sequence"/>
</dbReference>
<feature type="transmembrane region" description="Helical" evidence="1">
    <location>
        <begin position="112"/>
        <end position="136"/>
    </location>
</feature>
<proteinExistence type="predicted"/>
<keyword evidence="1" id="KW-1133">Transmembrane helix</keyword>
<evidence type="ECO:0000256" key="1">
    <source>
        <dbReference type="SAM" id="Phobius"/>
    </source>
</evidence>
<dbReference type="OrthoDB" id="3698831at2"/>
<dbReference type="EMBL" id="FOSW01000009">
    <property type="protein sequence ID" value="SFL31312.1"/>
    <property type="molecule type" value="Genomic_DNA"/>
</dbReference>
<reference evidence="3 4" key="1">
    <citation type="submission" date="2016-10" db="EMBL/GenBank/DDBJ databases">
        <authorList>
            <person name="de Groot N.N."/>
        </authorList>
    </citation>
    <scope>NUCLEOTIDE SEQUENCE [LARGE SCALE GENOMIC DNA]</scope>
    <source>
        <strain evidence="3 4">DSM 45317</strain>
    </source>
</reference>
<keyword evidence="1" id="KW-0472">Membrane</keyword>
<feature type="transmembrane region" description="Helical" evidence="1">
    <location>
        <begin position="142"/>
        <end position="165"/>
    </location>
</feature>
<evidence type="ECO:0000313" key="3">
    <source>
        <dbReference type="EMBL" id="SFL31312.1"/>
    </source>
</evidence>
<dbReference type="InterPro" id="IPR011008">
    <property type="entry name" value="Dimeric_a/b-barrel"/>
</dbReference>
<dbReference type="InParanoid" id="A0A1I4GMN0"/>
<evidence type="ECO:0000259" key="2">
    <source>
        <dbReference type="Pfam" id="PF03992"/>
    </source>
</evidence>
<name>A0A1I4GMN0_9ACTN</name>
<organism evidence="3 4">
    <name type="scientific">Geodermatophilus ruber</name>
    <dbReference type="NCBI Taxonomy" id="504800"/>
    <lineage>
        <taxon>Bacteria</taxon>
        <taxon>Bacillati</taxon>
        <taxon>Actinomycetota</taxon>
        <taxon>Actinomycetes</taxon>
        <taxon>Geodermatophilales</taxon>
        <taxon>Geodermatophilaceae</taxon>
        <taxon>Geodermatophilus</taxon>
    </lineage>
</organism>
<feature type="domain" description="ABM" evidence="2">
    <location>
        <begin position="7"/>
        <end position="79"/>
    </location>
</feature>